<comment type="caution">
    <text evidence="2">The sequence shown here is derived from an EMBL/GenBank/DDBJ whole genome shotgun (WGS) entry which is preliminary data.</text>
</comment>
<protein>
    <recommendedName>
        <fullName evidence="1">Gnk2-homologous domain-containing protein</fullName>
    </recommendedName>
</protein>
<evidence type="ECO:0000259" key="1">
    <source>
        <dbReference type="Pfam" id="PF01657"/>
    </source>
</evidence>
<keyword evidence="3" id="KW-1185">Reference proteome</keyword>
<feature type="domain" description="Gnk2-homologous" evidence="1">
    <location>
        <begin position="2"/>
        <end position="32"/>
    </location>
</feature>
<organism evidence="2 3">
    <name type="scientific">Morella rubra</name>
    <name type="common">Chinese bayberry</name>
    <dbReference type="NCBI Taxonomy" id="262757"/>
    <lineage>
        <taxon>Eukaryota</taxon>
        <taxon>Viridiplantae</taxon>
        <taxon>Streptophyta</taxon>
        <taxon>Embryophyta</taxon>
        <taxon>Tracheophyta</taxon>
        <taxon>Spermatophyta</taxon>
        <taxon>Magnoliopsida</taxon>
        <taxon>eudicotyledons</taxon>
        <taxon>Gunneridae</taxon>
        <taxon>Pentapetalae</taxon>
        <taxon>rosids</taxon>
        <taxon>fabids</taxon>
        <taxon>Fagales</taxon>
        <taxon>Myricaceae</taxon>
        <taxon>Morella</taxon>
    </lineage>
</organism>
<dbReference type="AlphaFoldDB" id="A0A6A1UPX2"/>
<reference evidence="2 3" key="1">
    <citation type="journal article" date="2019" name="Plant Biotechnol. J.">
        <title>The red bayberry genome and genetic basis of sex determination.</title>
        <authorList>
            <person name="Jia H.M."/>
            <person name="Jia H.J."/>
            <person name="Cai Q.L."/>
            <person name="Wang Y."/>
            <person name="Zhao H.B."/>
            <person name="Yang W.F."/>
            <person name="Wang G.Y."/>
            <person name="Li Y.H."/>
            <person name="Zhan D.L."/>
            <person name="Shen Y.T."/>
            <person name="Niu Q.F."/>
            <person name="Chang L."/>
            <person name="Qiu J."/>
            <person name="Zhao L."/>
            <person name="Xie H.B."/>
            <person name="Fu W.Y."/>
            <person name="Jin J."/>
            <person name="Li X.W."/>
            <person name="Jiao Y."/>
            <person name="Zhou C.C."/>
            <person name="Tu T."/>
            <person name="Chai C.Y."/>
            <person name="Gao J.L."/>
            <person name="Fan L.J."/>
            <person name="van de Weg E."/>
            <person name="Wang J.Y."/>
            <person name="Gao Z.S."/>
        </authorList>
    </citation>
    <scope>NUCLEOTIDE SEQUENCE [LARGE SCALE GENOMIC DNA]</scope>
    <source>
        <tissue evidence="2">Leaves</tissue>
    </source>
</reference>
<proteinExistence type="predicted"/>
<dbReference type="Proteomes" id="UP000516437">
    <property type="component" value="Chromosome 8"/>
</dbReference>
<name>A0A6A1UPX2_9ROSI</name>
<dbReference type="Pfam" id="PF01657">
    <property type="entry name" value="Stress-antifung"/>
    <property type="match status" value="1"/>
</dbReference>
<accession>A0A6A1UPX2</accession>
<gene>
    <name evidence="2" type="ORF">CJ030_MR8G004363</name>
</gene>
<evidence type="ECO:0000313" key="3">
    <source>
        <dbReference type="Proteomes" id="UP000516437"/>
    </source>
</evidence>
<dbReference type="EMBL" id="RXIC02000026">
    <property type="protein sequence ID" value="KAB1201827.1"/>
    <property type="molecule type" value="Genomic_DNA"/>
</dbReference>
<evidence type="ECO:0000313" key="2">
    <source>
        <dbReference type="EMBL" id="KAB1201827.1"/>
    </source>
</evidence>
<sequence>MGKGQYQIYGLVLCHGDLSQVGCADCVSKRKNLDVSGFQLIDFVLYYAADRGSFGNSLTSTYLMEKYWVSGCMVGELQYMKCPTIGKENVH</sequence>
<dbReference type="InterPro" id="IPR002902">
    <property type="entry name" value="GNK2"/>
</dbReference>